<dbReference type="Proteomes" id="UP000244890">
    <property type="component" value="Chromosome"/>
</dbReference>
<dbReference type="Pfam" id="PF23653">
    <property type="entry name" value="DUF7149"/>
    <property type="match status" value="1"/>
</dbReference>
<evidence type="ECO:0000313" key="15">
    <source>
        <dbReference type="Proteomes" id="UP000244890"/>
    </source>
</evidence>
<dbReference type="InterPro" id="IPR011639">
    <property type="entry name" value="MethylTrfase_TaqI-like_dom"/>
</dbReference>
<dbReference type="GO" id="GO:0003677">
    <property type="term" value="F:DNA binding"/>
    <property type="evidence" value="ECO:0007669"/>
    <property type="project" value="UniProtKB-KW"/>
</dbReference>
<evidence type="ECO:0000256" key="5">
    <source>
        <dbReference type="ARBA" id="ARBA00022747"/>
    </source>
</evidence>
<dbReference type="Pfam" id="PF07669">
    <property type="entry name" value="Eco57I"/>
    <property type="match status" value="1"/>
</dbReference>
<dbReference type="EMBL" id="CP021886">
    <property type="protein sequence ID" value="AWI33798.1"/>
    <property type="molecule type" value="Genomic_DNA"/>
</dbReference>
<name>A0A2U8FCR7_9HELI</name>
<feature type="compositionally biased region" description="Polar residues" evidence="9">
    <location>
        <begin position="1147"/>
        <end position="1168"/>
    </location>
</feature>
<dbReference type="PROSITE" id="PS00092">
    <property type="entry name" value="N6_MTASE"/>
    <property type="match status" value="1"/>
</dbReference>
<evidence type="ECO:0000256" key="4">
    <source>
        <dbReference type="ARBA" id="ARBA00022691"/>
    </source>
</evidence>
<dbReference type="InterPro" id="IPR055573">
    <property type="entry name" value="DUF7149"/>
</dbReference>
<keyword evidence="5" id="KW-0680">Restriction system</keyword>
<sequence>MSLSFKSIPLKEFLESHNKDYADSKVFGLEKFKEKVAQYLESLEKHKEQNEKALVANVLAPFLQGLGFHAQAAFKQKGNSEIDLALLKDGNVEIIIEAKKPENSTEMLSESNPNCKALHECILYYLREREGENQSLIRNASVRYIIMTNFYQFYIFYALEFKRLIEANKEIQKVYKKLNEKGSLIENQNDFYNELSKILDSNAAGGGGLSLQCIFFDLRNDKHLNIAHKILNRDFLHHEYKRDPNALNPKFYYELLHILGLKEIETKGKILIQIDEAQKSSFAKHISDKLKNDNKPSDFETTMSHIIVWLNRILFLKLIEANLLHFNDFDKNLQFLTSTKITSFSILAHLFFEVLARDYAERKQDKGFNFLPYLNSSLFIQDEKEICDLSALDDTLEILPFATTQTEYKEGKSVRFLTYLFDFLECFDFGKSQDSSTSDKLINSSVLGAMFEKLNGYQEGSFYTPNFITSYMCKESLQKIVLEKFNAQNPQWNAKTLEDIDEEIQREKRKQRENSTQIKERYKKLLEGIRICDPSVGSGHFLVSALSEMVSVYYRLGLLEIDCEDLRILDDEIYLTKGSKNFTYQRPEGEQDKNHQIQKELFELKKSIIENNLFGVDINPNSCNIARLRLWIELLKNAYYLNFSKDKDSKIHKLQTLPNIDINIKCGNSLISHFDTYEYDKQQNPQRGTFAWLKKQDSTFSKNFKEKLLRYNELVQIYKEKLGNKQDIDKEIHSLKTFFKDALINNGYIMESLEKNLRAFVRIYGDECFDMETPFGMEIIRIIRKKNLKFQPTLEELEPKPIDKKGQDLLALIQKEFETLESLRKSDTFEWRFAFPEVLDLETFEEKQKRVSANNAIKATEGKENKQEIKDTFGDFLGFDLVIGNPPYIRQEEIKHLKPHLQKAFSIYKGTSDIYTYFYELGLKILKDNGILSFITSNKWCRAAYGEPLRKFLLENTTINAYLDLNGVKVFESATVDTSILEFHKAKADASHSLNYANPKDYNPKENEPLEESLELTQIPQDSLSIDSFIFTSPEIATLKAKIEKIGTPLKDWDININYGIKTGYNEAFIIDTKKREEILNACANEEERARTKELIKPILRGRDIKRYSYEWAGLWIINVHNGYTIDDSSLGGFCGSLDLPHCEAQKSVSHSSNPTQSTKSTQDTRIANASLKDSKTQTKEVQKIKIPPIDIDKYPTLKTYFDKVASEGKQSKGKGFYNRDDKGITPYNLRNCAYLPEFAKPKIVYSEIVREPQFYLDNGEFKFGYFYAEATSFILSGNKNFKSSLEYLLGLLHSKLCTFAFKEFYAGGGLGESGYRYKKAFLENLPIPKITQSQEAEFIAIMREIIECKKSLGAKGNKNTRSLRGAEIVEKGGSSASARLELEANKRGSPLDCQKSGVFFGAKGSVEGINPFLREEKDSNNKEELQDLESRLDSLETKLDSMVFSLYGLDEKEINIIVRGGGAKYSLAYLLLACVESQLIVLVKLLCENFELELKETFKFCEGLKVPQKQYQGKIIYPNMAKEFIAYLDMQGFFTNQKCFILSDNIKDKNRLLYLTAILNSKTNFWYFKQIGATLGVSGYEMSKIFVEKLPIIETHKIDSTLLKEIENLASEILQTKADSKNLQSHPLGVEALNQERDDARENNNSKVNHTNAQAEAVEMRNCGFQARNEGVSKTLMTEVESEESAIYRSNATLKTLESHLDSLIYKAYGLNENEINLIESELSTREREQK</sequence>
<evidence type="ECO:0000256" key="8">
    <source>
        <dbReference type="SAM" id="Coils"/>
    </source>
</evidence>
<evidence type="ECO:0000259" key="10">
    <source>
        <dbReference type="Pfam" id="PF07669"/>
    </source>
</evidence>
<dbReference type="InterPro" id="IPR050953">
    <property type="entry name" value="N4_N6_ade-DNA_methylase"/>
</dbReference>
<dbReference type="PANTHER" id="PTHR33841">
    <property type="entry name" value="DNA METHYLTRANSFERASE YEEA-RELATED"/>
    <property type="match status" value="1"/>
</dbReference>
<organism evidence="14 15">
    <name type="scientific">Helicobacter apodemus</name>
    <dbReference type="NCBI Taxonomy" id="135569"/>
    <lineage>
        <taxon>Bacteria</taxon>
        <taxon>Pseudomonadati</taxon>
        <taxon>Campylobacterota</taxon>
        <taxon>Epsilonproteobacteria</taxon>
        <taxon>Campylobacterales</taxon>
        <taxon>Helicobacteraceae</taxon>
        <taxon>Helicobacter</taxon>
    </lineage>
</organism>
<dbReference type="GO" id="GO:0009307">
    <property type="term" value="P:DNA restriction-modification system"/>
    <property type="evidence" value="ECO:0007669"/>
    <property type="project" value="UniProtKB-KW"/>
</dbReference>
<feature type="coiled-coil region" evidence="8">
    <location>
        <begin position="29"/>
        <end position="56"/>
    </location>
</feature>
<feature type="region of interest" description="Disordered" evidence="9">
    <location>
        <begin position="1146"/>
        <end position="1175"/>
    </location>
</feature>
<evidence type="ECO:0000256" key="2">
    <source>
        <dbReference type="ARBA" id="ARBA00022603"/>
    </source>
</evidence>
<dbReference type="Pfam" id="PF25120">
    <property type="entry name" value="DUF7814"/>
    <property type="match status" value="1"/>
</dbReference>
<evidence type="ECO:0000256" key="9">
    <source>
        <dbReference type="SAM" id="MobiDB-lite"/>
    </source>
</evidence>
<dbReference type="InterPro" id="IPR025931">
    <property type="entry name" value="TaqI_C"/>
</dbReference>
<dbReference type="GO" id="GO:0032259">
    <property type="term" value="P:methylation"/>
    <property type="evidence" value="ECO:0007669"/>
    <property type="project" value="UniProtKB-KW"/>
</dbReference>
<accession>A0A2U8FCR7</accession>
<keyword evidence="3" id="KW-0808">Transferase</keyword>
<evidence type="ECO:0000259" key="12">
    <source>
        <dbReference type="Pfam" id="PF23653"/>
    </source>
</evidence>
<evidence type="ECO:0000256" key="6">
    <source>
        <dbReference type="ARBA" id="ARBA00023125"/>
    </source>
</evidence>
<feature type="coiled-coil region" evidence="8">
    <location>
        <begin position="1419"/>
        <end position="1446"/>
    </location>
</feature>
<dbReference type="EC" id="2.1.1.72" evidence="1"/>
<feature type="domain" description="Type II methyltransferase M.TaqI-like" evidence="10">
    <location>
        <begin position="611"/>
        <end position="971"/>
    </location>
</feature>
<evidence type="ECO:0000313" key="14">
    <source>
        <dbReference type="EMBL" id="AWI33798.1"/>
    </source>
</evidence>
<evidence type="ECO:0000256" key="7">
    <source>
        <dbReference type="ARBA" id="ARBA00047942"/>
    </source>
</evidence>
<dbReference type="SUPFAM" id="SSF53335">
    <property type="entry name" value="S-adenosyl-L-methionine-dependent methyltransferases"/>
    <property type="match status" value="1"/>
</dbReference>
<dbReference type="KEGG" id="had:CDV25_02745"/>
<dbReference type="Pfam" id="PF12950">
    <property type="entry name" value="TaqI_C"/>
    <property type="match status" value="1"/>
</dbReference>
<dbReference type="PANTHER" id="PTHR33841:SF1">
    <property type="entry name" value="DNA METHYLTRANSFERASE A"/>
    <property type="match status" value="1"/>
</dbReference>
<keyword evidence="4" id="KW-0949">S-adenosyl-L-methionine</keyword>
<comment type="catalytic activity">
    <reaction evidence="7">
        <text>a 2'-deoxyadenosine in DNA + S-adenosyl-L-methionine = an N(6)-methyl-2'-deoxyadenosine in DNA + S-adenosyl-L-homocysteine + H(+)</text>
        <dbReference type="Rhea" id="RHEA:15197"/>
        <dbReference type="Rhea" id="RHEA-COMP:12418"/>
        <dbReference type="Rhea" id="RHEA-COMP:12419"/>
        <dbReference type="ChEBI" id="CHEBI:15378"/>
        <dbReference type="ChEBI" id="CHEBI:57856"/>
        <dbReference type="ChEBI" id="CHEBI:59789"/>
        <dbReference type="ChEBI" id="CHEBI:90615"/>
        <dbReference type="ChEBI" id="CHEBI:90616"/>
        <dbReference type="EC" id="2.1.1.72"/>
    </reaction>
</comment>
<dbReference type="Gene3D" id="3.40.50.150">
    <property type="entry name" value="Vaccinia Virus protein VP39"/>
    <property type="match status" value="2"/>
</dbReference>
<keyword evidence="8" id="KW-0175">Coiled coil</keyword>
<dbReference type="GO" id="GO:0009007">
    <property type="term" value="F:site-specific DNA-methyltransferase (adenine-specific) activity"/>
    <property type="evidence" value="ECO:0007669"/>
    <property type="project" value="UniProtKB-EC"/>
</dbReference>
<proteinExistence type="predicted"/>
<evidence type="ECO:0000259" key="11">
    <source>
        <dbReference type="Pfam" id="PF12950"/>
    </source>
</evidence>
<feature type="domain" description="TaqI-like C-terminal specificity" evidence="11">
    <location>
        <begin position="1513"/>
        <end position="1593"/>
    </location>
</feature>
<feature type="domain" description="DUF7149" evidence="12">
    <location>
        <begin position="29"/>
        <end position="222"/>
    </location>
</feature>
<dbReference type="RefSeq" id="WP_108910671.1">
    <property type="nucleotide sequence ID" value="NZ_CP021886.1"/>
</dbReference>
<evidence type="ECO:0000256" key="3">
    <source>
        <dbReference type="ARBA" id="ARBA00022679"/>
    </source>
</evidence>
<keyword evidence="6" id="KW-0238">DNA-binding</keyword>
<protein>
    <recommendedName>
        <fullName evidence="1">site-specific DNA-methyltransferase (adenine-specific)</fullName>
        <ecNumber evidence="1">2.1.1.72</ecNumber>
    </recommendedName>
</protein>
<evidence type="ECO:0000256" key="1">
    <source>
        <dbReference type="ARBA" id="ARBA00011900"/>
    </source>
</evidence>
<keyword evidence="2" id="KW-0489">Methyltransferase</keyword>
<feature type="domain" description="DUF7814" evidence="13">
    <location>
        <begin position="245"/>
        <end position="436"/>
    </location>
</feature>
<evidence type="ECO:0000259" key="13">
    <source>
        <dbReference type="Pfam" id="PF25120"/>
    </source>
</evidence>
<dbReference type="InterPro" id="IPR002052">
    <property type="entry name" value="DNA_methylase_N6_adenine_CS"/>
</dbReference>
<gene>
    <name evidence="14" type="ORF">CDV25_02745</name>
</gene>
<dbReference type="InterPro" id="IPR056716">
    <property type="entry name" value="DUF7814"/>
</dbReference>
<reference evidence="14 15" key="1">
    <citation type="submission" date="2017-06" db="EMBL/GenBank/DDBJ databases">
        <title>Complete genome of Helicobacter apodemus.</title>
        <authorList>
            <person name="Cho S."/>
        </authorList>
    </citation>
    <scope>NUCLEOTIDE SEQUENCE [LARGE SCALE GENOMIC DNA]</scope>
    <source>
        <strain evidence="15">SNUVETPUB-15-01</strain>
    </source>
</reference>
<dbReference type="REBASE" id="250586">
    <property type="entry name" value="Hap1501ORF2745P"/>
</dbReference>
<dbReference type="InterPro" id="IPR029063">
    <property type="entry name" value="SAM-dependent_MTases_sf"/>
</dbReference>
<dbReference type="OrthoDB" id="9761012at2"/>
<dbReference type="PRINTS" id="PR00507">
    <property type="entry name" value="N12N6MTFRASE"/>
</dbReference>